<feature type="transmembrane region" description="Helical" evidence="1">
    <location>
        <begin position="257"/>
        <end position="278"/>
    </location>
</feature>
<dbReference type="Proteomes" id="UP001500067">
    <property type="component" value="Unassembled WGS sequence"/>
</dbReference>
<feature type="transmembrane region" description="Helical" evidence="1">
    <location>
        <begin position="129"/>
        <end position="148"/>
    </location>
</feature>
<dbReference type="EMBL" id="BAABFA010000004">
    <property type="protein sequence ID" value="GAA4460684.1"/>
    <property type="molecule type" value="Genomic_DNA"/>
</dbReference>
<evidence type="ECO:0000256" key="1">
    <source>
        <dbReference type="SAM" id="Phobius"/>
    </source>
</evidence>
<feature type="transmembrane region" description="Helical" evidence="1">
    <location>
        <begin position="284"/>
        <end position="305"/>
    </location>
</feature>
<feature type="transmembrane region" description="Helical" evidence="1">
    <location>
        <begin position="52"/>
        <end position="73"/>
    </location>
</feature>
<keyword evidence="1" id="KW-1133">Transmembrane helix</keyword>
<evidence type="ECO:0000313" key="3">
    <source>
        <dbReference type="Proteomes" id="UP001500067"/>
    </source>
</evidence>
<evidence type="ECO:0000313" key="2">
    <source>
        <dbReference type="EMBL" id="GAA4460684.1"/>
    </source>
</evidence>
<reference evidence="3" key="1">
    <citation type="journal article" date="2019" name="Int. J. Syst. Evol. Microbiol.">
        <title>The Global Catalogue of Microorganisms (GCM) 10K type strain sequencing project: providing services to taxonomists for standard genome sequencing and annotation.</title>
        <authorList>
            <consortium name="The Broad Institute Genomics Platform"/>
            <consortium name="The Broad Institute Genome Sequencing Center for Infectious Disease"/>
            <person name="Wu L."/>
            <person name="Ma J."/>
        </authorList>
    </citation>
    <scope>NUCLEOTIDE SEQUENCE [LARGE SCALE GENOMIC DNA]</scope>
    <source>
        <strain evidence="3">JCM 32105</strain>
    </source>
</reference>
<feature type="transmembrane region" description="Helical" evidence="1">
    <location>
        <begin position="217"/>
        <end position="237"/>
    </location>
</feature>
<keyword evidence="3" id="KW-1185">Reference proteome</keyword>
<protein>
    <recommendedName>
        <fullName evidence="4">Beta-carotene 15,15'-monooxygenase</fullName>
    </recommendedName>
</protein>
<proteinExistence type="predicted"/>
<sequence length="366" mass="41870">MNKLLSKAIVAQYYKINTGFFLVLFLLLFGLLNGKATIDMHHYLMQNITSDVRFLVGAMVIWLMYDVKCILYCHKELRNPAGSYLYTMQALSNGRQFRLWFFCHVQMMLPVLVYGGITVTVGMAHGQPLYASIFLVYQMLLCVVSAMLHRDTVNSTWKQLLPPLPIFMQGMRKRPVTFLLHYSLNMRKGTFVGLKVLSILLLQGMIAANQVEINKESVAVLMMFLISAHSLLPMYYLRFAETRLAFLRNMPVSTVSIFLTIVFTYAIIFLPEIAFLLLNSRHALSWQVMLQLYAVAMSQMLLYTSLQYVPGVSSDRYMLIVVVLFFATLLFLASFDLGPLIAVELALSVILFALFYRNYEPQDGPM</sequence>
<organism evidence="2 3">
    <name type="scientific">Nemorincola caseinilytica</name>
    <dbReference type="NCBI Taxonomy" id="2054315"/>
    <lineage>
        <taxon>Bacteria</taxon>
        <taxon>Pseudomonadati</taxon>
        <taxon>Bacteroidota</taxon>
        <taxon>Chitinophagia</taxon>
        <taxon>Chitinophagales</taxon>
        <taxon>Chitinophagaceae</taxon>
        <taxon>Nemorincola</taxon>
    </lineage>
</organism>
<feature type="transmembrane region" description="Helical" evidence="1">
    <location>
        <begin position="317"/>
        <end position="335"/>
    </location>
</feature>
<comment type="caution">
    <text evidence="2">The sequence shown here is derived from an EMBL/GenBank/DDBJ whole genome shotgun (WGS) entry which is preliminary data.</text>
</comment>
<dbReference type="RefSeq" id="WP_345077679.1">
    <property type="nucleotide sequence ID" value="NZ_BAABFA010000004.1"/>
</dbReference>
<feature type="transmembrane region" description="Helical" evidence="1">
    <location>
        <begin position="97"/>
        <end position="117"/>
    </location>
</feature>
<accession>A0ABP8N6E8</accession>
<feature type="transmembrane region" description="Helical" evidence="1">
    <location>
        <begin position="12"/>
        <end position="32"/>
    </location>
</feature>
<name>A0ABP8N6E8_9BACT</name>
<feature type="transmembrane region" description="Helical" evidence="1">
    <location>
        <begin position="192"/>
        <end position="211"/>
    </location>
</feature>
<keyword evidence="1" id="KW-0472">Membrane</keyword>
<evidence type="ECO:0008006" key="4">
    <source>
        <dbReference type="Google" id="ProtNLM"/>
    </source>
</evidence>
<feature type="transmembrane region" description="Helical" evidence="1">
    <location>
        <begin position="341"/>
        <end position="359"/>
    </location>
</feature>
<keyword evidence="1" id="KW-0812">Transmembrane</keyword>
<gene>
    <name evidence="2" type="ORF">GCM10023093_03740</name>
</gene>